<keyword evidence="8" id="KW-0028">Amino-acid biosynthesis</keyword>
<dbReference type="GO" id="GO:0000105">
    <property type="term" value="P:L-histidine biosynthetic process"/>
    <property type="evidence" value="ECO:0007669"/>
    <property type="project" value="UniProtKB-UniRule"/>
</dbReference>
<accession>A0AA46AGT8</accession>
<dbReference type="InterPro" id="IPR004516">
    <property type="entry name" value="HisRS/HisZ"/>
</dbReference>
<keyword evidence="11" id="KW-0808">Transferase</keyword>
<dbReference type="SUPFAM" id="SSF55681">
    <property type="entry name" value="Class II aaRS and biotin synthetases"/>
    <property type="match status" value="1"/>
</dbReference>
<comment type="miscellaneous">
    <text evidence="8">This function is generally fulfilled by the C-terminal part of HisG, which is missing in some bacteria such as this one.</text>
</comment>
<dbReference type="HAMAP" id="MF_00125">
    <property type="entry name" value="HisZ"/>
    <property type="match status" value="1"/>
</dbReference>
<dbReference type="InterPro" id="IPR045864">
    <property type="entry name" value="aa-tRNA-synth_II/BPL/LPL"/>
</dbReference>
<evidence type="ECO:0000256" key="8">
    <source>
        <dbReference type="HAMAP-Rule" id="MF_00125"/>
    </source>
</evidence>
<dbReference type="GO" id="GO:0140096">
    <property type="term" value="F:catalytic activity, acting on a protein"/>
    <property type="evidence" value="ECO:0007669"/>
    <property type="project" value="UniProtKB-ARBA"/>
</dbReference>
<keyword evidence="6 8" id="KW-0963">Cytoplasm</keyword>
<evidence type="ECO:0000256" key="3">
    <source>
        <dbReference type="ARBA" id="ARBA00005539"/>
    </source>
</evidence>
<evidence type="ECO:0000313" key="11">
    <source>
        <dbReference type="EMBL" id="SMP31552.1"/>
    </source>
</evidence>
<gene>
    <name evidence="8" type="primary">hisZ</name>
    <name evidence="11" type="ORF">SAMN06265361_10832</name>
</gene>
<evidence type="ECO:0000259" key="10">
    <source>
        <dbReference type="PROSITE" id="PS50862"/>
    </source>
</evidence>
<dbReference type="RefSeq" id="WP_102993526.1">
    <property type="nucleotide sequence ID" value="NZ_FXTU01000008.1"/>
</dbReference>
<dbReference type="GO" id="GO:0005737">
    <property type="term" value="C:cytoplasm"/>
    <property type="evidence" value="ECO:0007669"/>
    <property type="project" value="UniProtKB-SubCell"/>
</dbReference>
<feature type="binding site" evidence="9">
    <location>
        <begin position="81"/>
        <end position="83"/>
    </location>
    <ligand>
        <name>L-histidine</name>
        <dbReference type="ChEBI" id="CHEBI:57595"/>
    </ligand>
</feature>
<dbReference type="PANTHER" id="PTHR43707:SF1">
    <property type="entry name" value="HISTIDINE--TRNA LIGASE, MITOCHONDRIAL-RELATED"/>
    <property type="match status" value="1"/>
</dbReference>
<dbReference type="PROSITE" id="PS50862">
    <property type="entry name" value="AA_TRNA_LIGASE_II"/>
    <property type="match status" value="1"/>
</dbReference>
<dbReference type="Pfam" id="PF13393">
    <property type="entry name" value="tRNA-synt_His"/>
    <property type="match status" value="1"/>
</dbReference>
<dbReference type="GO" id="GO:0006427">
    <property type="term" value="P:histidyl-tRNA aminoacylation"/>
    <property type="evidence" value="ECO:0007669"/>
    <property type="project" value="TreeGrafter"/>
</dbReference>
<dbReference type="GO" id="GO:0004821">
    <property type="term" value="F:histidine-tRNA ligase activity"/>
    <property type="evidence" value="ECO:0007669"/>
    <property type="project" value="TreeGrafter"/>
</dbReference>
<feature type="binding site" evidence="9">
    <location>
        <position position="111"/>
    </location>
    <ligand>
        <name>L-histidine</name>
        <dbReference type="ChEBI" id="CHEBI:57595"/>
    </ligand>
</feature>
<comment type="similarity">
    <text evidence="3 8">Belongs to the class-II aminoacyl-tRNA synthetase family. HisZ subfamily.</text>
</comment>
<comment type="pathway">
    <text evidence="2 8">Amino-acid biosynthesis; L-histidine biosynthesis; L-histidine from 5-phospho-alpha-D-ribose 1-diphosphate: step 1/9.</text>
</comment>
<comment type="function">
    <text evidence="7 8">Required for the first step of histidine biosynthesis. May allow the feedback regulation of ATP phosphoribosyltransferase activity by histidine.</text>
</comment>
<feature type="binding site" evidence="9">
    <location>
        <position position="125"/>
    </location>
    <ligand>
        <name>L-histidine</name>
        <dbReference type="ChEBI" id="CHEBI:57595"/>
    </ligand>
</feature>
<reference evidence="11" key="1">
    <citation type="submission" date="2017-05" db="EMBL/GenBank/DDBJ databases">
        <authorList>
            <person name="Varghese N."/>
            <person name="Submissions S."/>
        </authorList>
    </citation>
    <scope>NUCLEOTIDE SEQUENCE</scope>
    <source>
        <strain evidence="11">DSM 45262</strain>
    </source>
</reference>
<evidence type="ECO:0000313" key="12">
    <source>
        <dbReference type="Proteomes" id="UP001157946"/>
    </source>
</evidence>
<dbReference type="PANTHER" id="PTHR43707">
    <property type="entry name" value="HISTIDYL-TRNA SYNTHETASE"/>
    <property type="match status" value="1"/>
</dbReference>
<keyword evidence="11" id="KW-0328">Glycosyltransferase</keyword>
<evidence type="ECO:0000256" key="9">
    <source>
        <dbReference type="PIRSR" id="PIRSR001549-1"/>
    </source>
</evidence>
<name>A0AA46AGT8_9BACL</name>
<dbReference type="EMBL" id="FXTU01000008">
    <property type="protein sequence ID" value="SMP31552.1"/>
    <property type="molecule type" value="Genomic_DNA"/>
</dbReference>
<dbReference type="PIRSF" id="PIRSF001549">
    <property type="entry name" value="His-tRNA_synth"/>
    <property type="match status" value="1"/>
</dbReference>
<comment type="subunit">
    <text evidence="4 8">Heteromultimer composed of HisG and HisZ subunits.</text>
</comment>
<dbReference type="AlphaFoldDB" id="A0AA46AGT8"/>
<sequence>MEKPREFEKPMGFRDLPPKLAARKRQFEERVHARFSAWGYEEVCTPTLEFFETVGRASAISESRMFKCLDREGHALVLCPDQTAPIARMAASLLKNEPLPLRLCYHARVFRAQEVEAGRQAEWFQSGVELVGLEGPAADAEVMALALDCMRACEVEDFQLAFGHTALLDGFLRERISDESVLEQLKEKLGERDLVGFQEIVNNSPLPQQAKQEILFLLHVDKGSEGMKELAKRTRSETVLQAVAYLEACRACLEAYGFGECLVFDPCLVGNLGYYSGVYFEGMGSGQAFPLFSGGRYDRLYERFSKPMPATGFAITLDRLMASGKLEVPETRCVGVLYPPAAMRPAMALAEKLRNEGNRVIAEVWQCERDEERMRRKAEQVLLLDEKGGVRRVDDCSA</sequence>
<keyword evidence="12" id="KW-1185">Reference proteome</keyword>
<dbReference type="InterPro" id="IPR004517">
    <property type="entry name" value="HisZ"/>
</dbReference>
<evidence type="ECO:0000256" key="4">
    <source>
        <dbReference type="ARBA" id="ARBA00011496"/>
    </source>
</evidence>
<keyword evidence="8" id="KW-0368">Histidine biosynthesis</keyword>
<dbReference type="Proteomes" id="UP001157946">
    <property type="component" value="Unassembled WGS sequence"/>
</dbReference>
<comment type="subcellular location">
    <subcellularLocation>
        <location evidence="1 8">Cytoplasm</location>
    </subcellularLocation>
</comment>
<organism evidence="11 12">
    <name type="scientific">Laceyella tengchongensis</name>
    <dbReference type="NCBI Taxonomy" id="574699"/>
    <lineage>
        <taxon>Bacteria</taxon>
        <taxon>Bacillati</taxon>
        <taxon>Bacillota</taxon>
        <taxon>Bacilli</taxon>
        <taxon>Bacillales</taxon>
        <taxon>Thermoactinomycetaceae</taxon>
        <taxon>Laceyella</taxon>
    </lineage>
</organism>
<feature type="binding site" evidence="9">
    <location>
        <begin position="274"/>
        <end position="275"/>
    </location>
    <ligand>
        <name>L-histidine</name>
        <dbReference type="ChEBI" id="CHEBI:57595"/>
    </ligand>
</feature>
<dbReference type="CDD" id="cd00773">
    <property type="entry name" value="HisRS-like_core"/>
    <property type="match status" value="1"/>
</dbReference>
<dbReference type="GO" id="GO:0016757">
    <property type="term" value="F:glycosyltransferase activity"/>
    <property type="evidence" value="ECO:0007669"/>
    <property type="project" value="UniProtKB-KW"/>
</dbReference>
<proteinExistence type="inferred from homology"/>
<dbReference type="Gene3D" id="3.30.930.10">
    <property type="entry name" value="Bira Bifunctional Protein, Domain 2"/>
    <property type="match status" value="1"/>
</dbReference>
<protein>
    <recommendedName>
        <fullName evidence="5 8">ATP phosphoribosyltransferase regulatory subunit</fullName>
    </recommendedName>
</protein>
<feature type="domain" description="Aminoacyl-transfer RNA synthetases class-II family profile" evidence="10">
    <location>
        <begin position="24"/>
        <end position="321"/>
    </location>
</feature>
<evidence type="ECO:0000256" key="6">
    <source>
        <dbReference type="ARBA" id="ARBA00022490"/>
    </source>
</evidence>
<comment type="caution">
    <text evidence="11">The sequence shown here is derived from an EMBL/GenBank/DDBJ whole genome shotgun (WGS) entry which is preliminary data.</text>
</comment>
<dbReference type="InterPro" id="IPR006195">
    <property type="entry name" value="aa-tRNA-synth_II"/>
</dbReference>
<feature type="binding site" evidence="9">
    <location>
        <position position="129"/>
    </location>
    <ligand>
        <name>L-histidine</name>
        <dbReference type="ChEBI" id="CHEBI:57595"/>
    </ligand>
</feature>
<dbReference type="InterPro" id="IPR041715">
    <property type="entry name" value="HisRS-like_core"/>
</dbReference>
<evidence type="ECO:0000256" key="1">
    <source>
        <dbReference type="ARBA" id="ARBA00004496"/>
    </source>
</evidence>
<evidence type="ECO:0000256" key="2">
    <source>
        <dbReference type="ARBA" id="ARBA00004667"/>
    </source>
</evidence>
<evidence type="ECO:0000256" key="5">
    <source>
        <dbReference type="ARBA" id="ARBA00020397"/>
    </source>
</evidence>
<evidence type="ECO:0000256" key="7">
    <source>
        <dbReference type="ARBA" id="ARBA00025246"/>
    </source>
</evidence>
<dbReference type="NCBIfam" id="TIGR00443">
    <property type="entry name" value="hisZ_biosyn_reg"/>
    <property type="match status" value="1"/>
</dbReference>